<feature type="region of interest" description="Disordered" evidence="15">
    <location>
        <begin position="1394"/>
        <end position="1498"/>
    </location>
</feature>
<keyword evidence="6" id="KW-0863">Zinc-finger</keyword>
<comment type="subcellular location">
    <subcellularLocation>
        <location evidence="1">Secreted</location>
    </subcellularLocation>
</comment>
<dbReference type="EMBL" id="CAJNOT010000044">
    <property type="protein sequence ID" value="CAF0798813.1"/>
    <property type="molecule type" value="Genomic_DNA"/>
</dbReference>
<dbReference type="InterPro" id="IPR008160">
    <property type="entry name" value="Collagen"/>
</dbReference>
<feature type="domain" description="Nuclear receptor" evidence="16">
    <location>
        <begin position="223"/>
        <end position="298"/>
    </location>
</feature>
<feature type="compositionally biased region" description="Polar residues" evidence="15">
    <location>
        <begin position="132"/>
        <end position="144"/>
    </location>
</feature>
<evidence type="ECO:0000256" key="10">
    <source>
        <dbReference type="ARBA" id="ARBA00023121"/>
    </source>
</evidence>
<evidence type="ECO:0000259" key="18">
    <source>
        <dbReference type="PROSITE" id="PS51843"/>
    </source>
</evidence>
<dbReference type="PANTHER" id="PTHR24023:SF1082">
    <property type="entry name" value="COLLAGEN TRIPLE HELIX REPEAT"/>
    <property type="match status" value="1"/>
</dbReference>
<dbReference type="InterPro" id="IPR013320">
    <property type="entry name" value="ConA-like_dom_sf"/>
</dbReference>
<protein>
    <submittedName>
        <fullName evidence="19">Uncharacterized protein</fullName>
    </submittedName>
</protein>
<dbReference type="GO" id="GO:0005615">
    <property type="term" value="C:extracellular space"/>
    <property type="evidence" value="ECO:0007669"/>
    <property type="project" value="TreeGrafter"/>
</dbReference>
<evidence type="ECO:0000313" key="19">
    <source>
        <dbReference type="EMBL" id="CAF0798813.1"/>
    </source>
</evidence>
<evidence type="ECO:0000256" key="12">
    <source>
        <dbReference type="ARBA" id="ARBA00023163"/>
    </source>
</evidence>
<dbReference type="GO" id="GO:0003700">
    <property type="term" value="F:DNA-binding transcription factor activity"/>
    <property type="evidence" value="ECO:0007669"/>
    <property type="project" value="InterPro"/>
</dbReference>
<dbReference type="SMART" id="SM00399">
    <property type="entry name" value="ZnF_C4"/>
    <property type="match status" value="1"/>
</dbReference>
<dbReference type="Pfam" id="PF02210">
    <property type="entry name" value="Laminin_G_2"/>
    <property type="match status" value="1"/>
</dbReference>
<feature type="compositionally biased region" description="Basic and acidic residues" evidence="15">
    <location>
        <begin position="1600"/>
        <end position="1612"/>
    </location>
</feature>
<feature type="region of interest" description="Disordered" evidence="15">
    <location>
        <begin position="719"/>
        <end position="739"/>
    </location>
</feature>
<dbReference type="Pfam" id="PF00104">
    <property type="entry name" value="Hormone_recep"/>
    <property type="match status" value="1"/>
</dbReference>
<comment type="similarity">
    <text evidence="2">Belongs to the nuclear hormone receptor family. NR3 subfamily.</text>
</comment>
<keyword evidence="3" id="KW-0964">Secreted</keyword>
<dbReference type="CDD" id="cd07171">
    <property type="entry name" value="NR_DBD_ER"/>
    <property type="match status" value="1"/>
</dbReference>
<evidence type="ECO:0000256" key="15">
    <source>
        <dbReference type="SAM" id="MobiDB-lite"/>
    </source>
</evidence>
<feature type="compositionally biased region" description="Low complexity" evidence="15">
    <location>
        <begin position="631"/>
        <end position="652"/>
    </location>
</feature>
<keyword evidence="10" id="KW-0446">Lipid-binding</keyword>
<dbReference type="InterPro" id="IPR000536">
    <property type="entry name" value="Nucl_hrmn_rcpt_lig-bd"/>
</dbReference>
<evidence type="ECO:0000256" key="1">
    <source>
        <dbReference type="ARBA" id="ARBA00004613"/>
    </source>
</evidence>
<dbReference type="SUPFAM" id="SSF49899">
    <property type="entry name" value="Concanavalin A-like lectins/glucanases"/>
    <property type="match status" value="1"/>
</dbReference>
<feature type="region of interest" description="Disordered" evidence="15">
    <location>
        <begin position="1070"/>
        <end position="1225"/>
    </location>
</feature>
<feature type="compositionally biased region" description="Low complexity" evidence="15">
    <location>
        <begin position="315"/>
        <end position="328"/>
    </location>
</feature>
<dbReference type="InterPro" id="IPR013088">
    <property type="entry name" value="Znf_NHR/GATA"/>
</dbReference>
<evidence type="ECO:0000313" key="21">
    <source>
        <dbReference type="Proteomes" id="UP000663864"/>
    </source>
</evidence>
<evidence type="ECO:0000256" key="2">
    <source>
        <dbReference type="ARBA" id="ARBA00005413"/>
    </source>
</evidence>
<dbReference type="Gene3D" id="2.60.120.200">
    <property type="match status" value="1"/>
</dbReference>
<evidence type="ECO:0000256" key="14">
    <source>
        <dbReference type="ARBA" id="ARBA00023242"/>
    </source>
</evidence>
<feature type="domain" description="NR LBD" evidence="18">
    <location>
        <begin position="380"/>
        <end position="610"/>
    </location>
</feature>
<keyword evidence="13" id="KW-0675">Receptor</keyword>
<dbReference type="InterPro" id="IPR001791">
    <property type="entry name" value="Laminin_G"/>
</dbReference>
<keyword evidence="5" id="KW-0479">Metal-binding</keyword>
<dbReference type="Proteomes" id="UP000663864">
    <property type="component" value="Unassembled WGS sequence"/>
</dbReference>
<feature type="compositionally biased region" description="Low complexity" evidence="15">
    <location>
        <begin position="1655"/>
        <end position="1673"/>
    </location>
</feature>
<dbReference type="InterPro" id="IPR001723">
    <property type="entry name" value="Nuclear_hrmn_rcpt"/>
</dbReference>
<dbReference type="PRINTS" id="PR00047">
    <property type="entry name" value="STROIDFINGER"/>
</dbReference>
<dbReference type="PROSITE" id="PS00031">
    <property type="entry name" value="NUCLEAR_REC_DBD_1"/>
    <property type="match status" value="1"/>
</dbReference>
<feature type="compositionally biased region" description="Polar residues" evidence="15">
    <location>
        <begin position="653"/>
        <end position="680"/>
    </location>
</feature>
<feature type="compositionally biased region" description="Low complexity" evidence="15">
    <location>
        <begin position="1757"/>
        <end position="1771"/>
    </location>
</feature>
<dbReference type="Gene3D" id="1.10.565.10">
    <property type="entry name" value="Retinoid X Receptor"/>
    <property type="match status" value="1"/>
</dbReference>
<evidence type="ECO:0000256" key="5">
    <source>
        <dbReference type="ARBA" id="ARBA00022723"/>
    </source>
</evidence>
<keyword evidence="4" id="KW-0754">Steroid-binding</keyword>
<feature type="compositionally biased region" description="Basic and acidic residues" evidence="15">
    <location>
        <begin position="1480"/>
        <end position="1492"/>
    </location>
</feature>
<feature type="compositionally biased region" description="Low complexity" evidence="15">
    <location>
        <begin position="1009"/>
        <end position="1020"/>
    </location>
</feature>
<dbReference type="InterPro" id="IPR035500">
    <property type="entry name" value="NHR-like_dom_sf"/>
</dbReference>
<feature type="compositionally biased region" description="Basic and acidic residues" evidence="15">
    <location>
        <begin position="1523"/>
        <end position="1532"/>
    </location>
</feature>
<feature type="region of interest" description="Disordered" evidence="15">
    <location>
        <begin position="1251"/>
        <end position="1297"/>
    </location>
</feature>
<dbReference type="Gene3D" id="3.30.50.10">
    <property type="entry name" value="Erythroid Transcription Factor GATA-1, subunit A"/>
    <property type="match status" value="1"/>
</dbReference>
<dbReference type="GO" id="GO:0005496">
    <property type="term" value="F:steroid binding"/>
    <property type="evidence" value="ECO:0007669"/>
    <property type="project" value="UniProtKB-KW"/>
</dbReference>
<evidence type="ECO:0000256" key="11">
    <source>
        <dbReference type="ARBA" id="ARBA00023125"/>
    </source>
</evidence>
<evidence type="ECO:0000256" key="8">
    <source>
        <dbReference type="ARBA" id="ARBA00023015"/>
    </source>
</evidence>
<name>A0A813SRJ4_9BILA</name>
<keyword evidence="7" id="KW-0862">Zinc</keyword>
<feature type="compositionally biased region" description="Polar residues" evidence="15">
    <location>
        <begin position="995"/>
        <end position="1005"/>
    </location>
</feature>
<feature type="compositionally biased region" description="Basic residues" evidence="15">
    <location>
        <begin position="984"/>
        <end position="993"/>
    </location>
</feature>
<feature type="compositionally biased region" description="Low complexity" evidence="15">
    <location>
        <begin position="1580"/>
        <end position="1595"/>
    </location>
</feature>
<dbReference type="PRINTS" id="PR00398">
    <property type="entry name" value="STRDHORMONER"/>
</dbReference>
<dbReference type="Proteomes" id="UP000663836">
    <property type="component" value="Unassembled WGS sequence"/>
</dbReference>
<feature type="compositionally biased region" description="Low complexity" evidence="15">
    <location>
        <begin position="337"/>
        <end position="368"/>
    </location>
</feature>
<evidence type="ECO:0000256" key="7">
    <source>
        <dbReference type="ARBA" id="ARBA00022833"/>
    </source>
</evidence>
<dbReference type="PROSITE" id="PS51030">
    <property type="entry name" value="NUCLEAR_REC_DBD_2"/>
    <property type="match status" value="1"/>
</dbReference>
<feature type="compositionally biased region" description="Low complexity" evidence="15">
    <location>
        <begin position="1417"/>
        <end position="1430"/>
    </location>
</feature>
<feature type="compositionally biased region" description="Low complexity" evidence="15">
    <location>
        <begin position="1078"/>
        <end position="1088"/>
    </location>
</feature>
<dbReference type="SMART" id="SM00038">
    <property type="entry name" value="COLFI"/>
    <property type="match status" value="1"/>
</dbReference>
<evidence type="ECO:0000259" key="17">
    <source>
        <dbReference type="PROSITE" id="PS51461"/>
    </source>
</evidence>
<dbReference type="Pfam" id="PF01410">
    <property type="entry name" value="COLFI"/>
    <property type="match status" value="1"/>
</dbReference>
<reference evidence="19" key="1">
    <citation type="submission" date="2021-02" db="EMBL/GenBank/DDBJ databases">
        <authorList>
            <person name="Nowell W R."/>
        </authorList>
    </citation>
    <scope>NUCLEOTIDE SEQUENCE</scope>
</reference>
<keyword evidence="12" id="KW-0804">Transcription</keyword>
<dbReference type="GO" id="GO:0008270">
    <property type="term" value="F:zinc ion binding"/>
    <property type="evidence" value="ECO:0007669"/>
    <property type="project" value="UniProtKB-KW"/>
</dbReference>
<evidence type="ECO:0000256" key="9">
    <source>
        <dbReference type="ARBA" id="ARBA00023119"/>
    </source>
</evidence>
<dbReference type="GO" id="GO:0005581">
    <property type="term" value="C:collagen trimer"/>
    <property type="evidence" value="ECO:0007669"/>
    <property type="project" value="UniProtKB-KW"/>
</dbReference>
<keyword evidence="9" id="KW-0176">Collagen</keyword>
<dbReference type="SMART" id="SM00430">
    <property type="entry name" value="HOLI"/>
    <property type="match status" value="1"/>
</dbReference>
<feature type="compositionally biased region" description="Low complexity" evidence="15">
    <location>
        <begin position="145"/>
        <end position="156"/>
    </location>
</feature>
<evidence type="ECO:0000256" key="6">
    <source>
        <dbReference type="ARBA" id="ARBA00022771"/>
    </source>
</evidence>
<evidence type="ECO:0000256" key="13">
    <source>
        <dbReference type="ARBA" id="ARBA00023170"/>
    </source>
</evidence>
<dbReference type="SUPFAM" id="SSF48508">
    <property type="entry name" value="Nuclear receptor ligand-binding domain"/>
    <property type="match status" value="1"/>
</dbReference>
<evidence type="ECO:0000259" key="16">
    <source>
        <dbReference type="PROSITE" id="PS51030"/>
    </source>
</evidence>
<sequence length="2034" mass="216400">MALKVNHHYYTNISSAISTNPNYILHRTSDLLIPLSSKSSFIEMSSRKQSWANFINDSSTQIVKDETLDWDVNGIPSPQINDIDYTIVDSKIEPFHPKNYLSIRTTPIEKSNIDINKQKKKTVTVKYMLTMSGSGNTQTNFDRGSTSISNTTSSTIKQQPFSPPPYHPLSNGFFTQHHQRSTPSPDNEQISPSSNNLVETSSTSSNLIPPSAPGGAPIPSEDKRRCAVCSDIASGYHYGVWSCEGCKAFFKRSIQGTNEYICPATNTCTIDKHRRKSCQACRLRRCYEVGMTKGTTRRERKYRKKAVSVCKITSTSSNSNATNNSIRNNQEHGLLVTTTDTPPTTGTPSASQLNNNNNNFSSSQAQANKTTSDSLRIPIAPADFIATLSQASRLNLPSKADTSRPLDDQYFLQLLAKIFDQELVVLINWAKAMPGYTESLTLDQQVTIIEQSWLDTLLLDIIERSLERNDDTLHFAPDFIISRNRTLSSPGIGAICTSLFNILQAFKEPRTTHEEFIALKAAILINSIPATITTTKSFRLLTNQIYQSIQHACDSNPSIYQDNSIRYFTLLLQLPHIKMLSSKLIRLFLDMRANDLLPQADLLLEMLDAQDAFDINNCFLSLHHDVNSLSSQTSNFSQNLTSNNNNNNNNNNATSVMQPPTLNNSKIQSDCSNSINYNKKQQQQQQQDDNETTNIDDPHCQMNYRMTSSSPMVFAAAMPAKRSPSTPPTQYYKPARTESIPTPPPTIILNLIDIPQFIDHGWIPVVDTSNTILTENLISTLDIVDTNITNLTNLAVRTPFSWNYQAATLVLININSKFTNISRSNLFNTFILLATYRSVRDASGTLFSLLDNNRTSIFEVKINTNITVTYHYDKKIEQLIFHHTRFVANDGLWHQIVLLFGFESVTLQFDDQLDDEIKLPLNTIQTSEIFAIPNVALLGSNNYQEYLNDSFFKGDIKDILIIEWDPSIDENNLVPKAMRSYRQNRKLHQKGQRLKNPSLSKQTEQFEIGPSGQPGRSGRPGLNGPIGAPGAPGHLIVIPSPIHDEHDPESFVRAMHGILNTYTHILTGRPGAPGRPGLPGLMGQQGLRGIKGDRGEPGPLGPQGETGPIGPRGPPGPQGPRGQTGSRGNQGLPGPKGAQGLRGFPGIQGEKGSKGKTGPVGDQGETGPIGVKGNKGVIGPRGPQGQMGSQGLTGPKGNTGLIGLTGEQGIQGPQGLKGDKGDRGEKGVIGLTGSIGPIGLTGLKGLKGEVGPTGCQGIQGPQGPIGPQGSPGDVGQKGETGETGPKGDQGIIGPTGPKGIIGEYGLTGERGVKGQKGEQGLKGIIGITGDKGDTGDVGPQGLQGPVGDVGPIGLTGIQGVKGEKGEVGQKGDIGIQGIQGIQGPIGLTGVIGLSGPKGSKGNQGQKGDTGARGDTGQQGIQGILGPPGIQGETGPIGPKGDQGEKGDKGIIGPQGPQGQQGPIGFTGDKGDQGIIGPIGEKGDRGEKGDQGLKGEQGIIGPIGITGEKGEQGPVGLIGVDGPQGERGDKGDTGPKGIQGEIGPQGFKGDTGKKGDTGPIGPKGDKGEIGIIGLQGEKGDTGPIGIIGPTGPIGETGPKGEQGEKGDKGDDGIKGQNGEEGIEGIQGPRGETGEKGDTGEVGEIGPKGEIGEKGDQGLQGPVGPQGSQGEQGPQGIKGSTGSQGPKGDQGITGPTGKQGPKGATGPVGERGLQGQKGEVGSRGPKGNTGPAGPPGPSGERGPKGDRGPRGDPGEPGDRGPQGPPGTNGQPGNAGPPGPPGVVGIQGAKGTDGSRGAKGDKGSTGPPGPPGPPADTLLSSDLASGEHHSKKVQWPPHRLRRSIIPVEENIQLNSIAFQLLHILDNMANQLNQIESPIGLQRDNPFQSCLDLHDQSKIGKYWIDPNHGSTLDAIEVNCIIESGRKKTCLQPNDDQQKQINYGPISQIRFLQILYNQIEQNLTYECNNELQTNITFVSLDDIHYNINQLSNVIIYDECQNKQQGSIKYVINTSDTHLLPIIGIISLIKNIRLSQVCFF</sequence>
<feature type="region of interest" description="Disordered" evidence="15">
    <location>
        <begin position="631"/>
        <end position="698"/>
    </location>
</feature>
<evidence type="ECO:0000256" key="4">
    <source>
        <dbReference type="ARBA" id="ARBA00022665"/>
    </source>
</evidence>
<comment type="caution">
    <text evidence="19">The sequence shown here is derived from an EMBL/GenBank/DDBJ whole genome shotgun (WGS) entry which is preliminary data.</text>
</comment>
<keyword evidence="14" id="KW-0539">Nucleus</keyword>
<feature type="domain" description="Fibrillar collagen NC1" evidence="17">
    <location>
        <begin position="1855"/>
        <end position="2034"/>
    </location>
</feature>
<proteinExistence type="inferred from homology"/>
<keyword evidence="11" id="KW-0238">DNA-binding</keyword>
<dbReference type="PANTHER" id="PTHR24023">
    <property type="entry name" value="COLLAGEN ALPHA"/>
    <property type="match status" value="1"/>
</dbReference>
<dbReference type="Gene3D" id="2.60.120.1000">
    <property type="match status" value="1"/>
</dbReference>
<evidence type="ECO:0000256" key="3">
    <source>
        <dbReference type="ARBA" id="ARBA00022525"/>
    </source>
</evidence>
<feature type="compositionally biased region" description="Polar residues" evidence="15">
    <location>
        <begin position="172"/>
        <end position="207"/>
    </location>
</feature>
<keyword evidence="8" id="KW-0805">Transcription regulation</keyword>
<dbReference type="GO" id="GO:0043565">
    <property type="term" value="F:sequence-specific DNA binding"/>
    <property type="evidence" value="ECO:0007669"/>
    <property type="project" value="InterPro"/>
</dbReference>
<dbReference type="GO" id="GO:0005201">
    <property type="term" value="F:extracellular matrix structural constituent"/>
    <property type="evidence" value="ECO:0007669"/>
    <property type="project" value="InterPro"/>
</dbReference>
<dbReference type="Pfam" id="PF01391">
    <property type="entry name" value="Collagen"/>
    <property type="match status" value="2"/>
</dbReference>
<accession>A0A813SRJ4</accession>
<feature type="compositionally biased region" description="Low complexity" evidence="15">
    <location>
        <begin position="1252"/>
        <end position="1271"/>
    </location>
</feature>
<dbReference type="InterPro" id="IPR001628">
    <property type="entry name" value="Znf_hrmn_rcpt"/>
</dbReference>
<dbReference type="InterPro" id="IPR050149">
    <property type="entry name" value="Collagen_superfamily"/>
</dbReference>
<dbReference type="InterPro" id="IPR000885">
    <property type="entry name" value="Fib_collagen_C"/>
</dbReference>
<dbReference type="FunFam" id="3.30.50.10:FF:000139">
    <property type="entry name" value="Estrogen receptor beta a variant b"/>
    <property type="match status" value="1"/>
</dbReference>
<dbReference type="PROSITE" id="PS51843">
    <property type="entry name" value="NR_LBD"/>
    <property type="match status" value="1"/>
</dbReference>
<feature type="compositionally biased region" description="Low complexity" evidence="15">
    <location>
        <begin position="1450"/>
        <end position="1463"/>
    </location>
</feature>
<organism evidence="19 21">
    <name type="scientific">Rotaria sordida</name>
    <dbReference type="NCBI Taxonomy" id="392033"/>
    <lineage>
        <taxon>Eukaryota</taxon>
        <taxon>Metazoa</taxon>
        <taxon>Spiralia</taxon>
        <taxon>Gnathifera</taxon>
        <taxon>Rotifera</taxon>
        <taxon>Eurotatoria</taxon>
        <taxon>Bdelloidea</taxon>
        <taxon>Philodinida</taxon>
        <taxon>Philodinidae</taxon>
        <taxon>Rotaria</taxon>
    </lineage>
</organism>
<dbReference type="GO" id="GO:0031012">
    <property type="term" value="C:extracellular matrix"/>
    <property type="evidence" value="ECO:0007669"/>
    <property type="project" value="TreeGrafter"/>
</dbReference>
<gene>
    <name evidence="20" type="ORF">JBS370_LOCUS5638</name>
    <name evidence="19" type="ORF">ZHD862_LOCUS2302</name>
</gene>
<dbReference type="EMBL" id="CAJOBD010000294">
    <property type="protein sequence ID" value="CAF3637856.1"/>
    <property type="molecule type" value="Genomic_DNA"/>
</dbReference>
<feature type="region of interest" description="Disordered" evidence="15">
    <location>
        <begin position="132"/>
        <end position="220"/>
    </location>
</feature>
<dbReference type="Pfam" id="PF00105">
    <property type="entry name" value="zf-C4"/>
    <property type="match status" value="1"/>
</dbReference>
<dbReference type="SUPFAM" id="SSF57716">
    <property type="entry name" value="Glucocorticoid receptor-like (DNA-binding domain)"/>
    <property type="match status" value="1"/>
</dbReference>
<evidence type="ECO:0000313" key="20">
    <source>
        <dbReference type="EMBL" id="CAF3637856.1"/>
    </source>
</evidence>
<feature type="compositionally biased region" description="Basic and acidic residues" evidence="15">
    <location>
        <begin position="1739"/>
        <end position="1756"/>
    </location>
</feature>
<feature type="region of interest" description="Disordered" evidence="15">
    <location>
        <begin position="984"/>
        <end position="1042"/>
    </location>
</feature>
<feature type="region of interest" description="Disordered" evidence="15">
    <location>
        <begin position="315"/>
        <end position="372"/>
    </location>
</feature>
<feature type="region of interest" description="Disordered" evidence="15">
    <location>
        <begin position="1520"/>
        <end position="1833"/>
    </location>
</feature>
<dbReference type="PROSITE" id="PS51461">
    <property type="entry name" value="NC1_FIB"/>
    <property type="match status" value="1"/>
</dbReference>